<accession>E6K7A9</accession>
<dbReference type="AlphaFoldDB" id="E6K7A9"/>
<organism evidence="1 2">
    <name type="scientific">Segatella buccae ATCC 33574</name>
    <dbReference type="NCBI Taxonomy" id="873513"/>
    <lineage>
        <taxon>Bacteria</taxon>
        <taxon>Pseudomonadati</taxon>
        <taxon>Bacteroidota</taxon>
        <taxon>Bacteroidia</taxon>
        <taxon>Bacteroidales</taxon>
        <taxon>Prevotellaceae</taxon>
        <taxon>Segatella</taxon>
    </lineage>
</organism>
<dbReference type="Proteomes" id="UP000003112">
    <property type="component" value="Unassembled WGS sequence"/>
</dbReference>
<dbReference type="HOGENOM" id="CLU_1775740_0_0_10"/>
<proteinExistence type="predicted"/>
<comment type="caution">
    <text evidence="1">The sequence shown here is derived from an EMBL/GenBank/DDBJ whole genome shotgun (WGS) entry which is preliminary data.</text>
</comment>
<dbReference type="EMBL" id="AEPD01000028">
    <property type="protein sequence ID" value="EFU30476.1"/>
    <property type="molecule type" value="Genomic_DNA"/>
</dbReference>
<keyword evidence="2" id="KW-1185">Reference proteome</keyword>
<reference evidence="1 2" key="1">
    <citation type="submission" date="2010-10" db="EMBL/GenBank/DDBJ databases">
        <authorList>
            <person name="Muzny D."/>
            <person name="Qin X."/>
            <person name="Deng J."/>
            <person name="Jiang H."/>
            <person name="Liu Y."/>
            <person name="Qu J."/>
            <person name="Song X.-Z."/>
            <person name="Zhang L."/>
            <person name="Thornton R."/>
            <person name="Coyle M."/>
            <person name="Francisco L."/>
            <person name="Jackson L."/>
            <person name="Javaid M."/>
            <person name="Korchina V."/>
            <person name="Kovar C."/>
            <person name="Mata R."/>
            <person name="Mathew T."/>
            <person name="Ngo R."/>
            <person name="Nguyen L."/>
            <person name="Nguyen N."/>
            <person name="Okwuonu G."/>
            <person name="Ongeri F."/>
            <person name="Pham C."/>
            <person name="Simmons D."/>
            <person name="Wilczek-Boney K."/>
            <person name="Hale W."/>
            <person name="Jakkamsetti A."/>
            <person name="Pham P."/>
            <person name="Ruth R."/>
            <person name="San Lucas F."/>
            <person name="Warren J."/>
            <person name="Zhang J."/>
            <person name="Zhao Z."/>
            <person name="Zhou C."/>
            <person name="Zhu D."/>
            <person name="Lee S."/>
            <person name="Bess C."/>
            <person name="Blankenburg K."/>
            <person name="Forbes L."/>
            <person name="Fu Q."/>
            <person name="Gubbala S."/>
            <person name="Hirani K."/>
            <person name="Jayaseelan J.C."/>
            <person name="Lara F."/>
            <person name="Munidasa M."/>
            <person name="Palculict T."/>
            <person name="Patil S."/>
            <person name="Pu L.-L."/>
            <person name="Saada N."/>
            <person name="Tang L."/>
            <person name="Weissenberger G."/>
            <person name="Zhu Y."/>
            <person name="Hemphill L."/>
            <person name="Shang Y."/>
            <person name="Youmans B."/>
            <person name="Ayvaz T."/>
            <person name="Ross M."/>
            <person name="Santibanez J."/>
            <person name="Aqrawi P."/>
            <person name="Gross S."/>
            <person name="Joshi V."/>
            <person name="Fowler G."/>
            <person name="Nazareth L."/>
            <person name="Reid J."/>
            <person name="Worley K."/>
            <person name="Petrosino J."/>
            <person name="Highlander S."/>
            <person name="Gibbs R."/>
        </authorList>
    </citation>
    <scope>NUCLEOTIDE SEQUENCE [LARGE SCALE GENOMIC DNA]</scope>
    <source>
        <strain evidence="1 2">ATCC 33574</strain>
    </source>
</reference>
<protein>
    <submittedName>
        <fullName evidence="1">Uncharacterized protein</fullName>
    </submittedName>
</protein>
<evidence type="ECO:0000313" key="1">
    <source>
        <dbReference type="EMBL" id="EFU30476.1"/>
    </source>
</evidence>
<sequence length="146" mass="16825">MVEHIKEQRIMKRCLLLLSIITLMVVSASAQRFSYDVIASVSFDAQTQQYGKIQPLNMRIVKDGNTAIFIGADRYDLLQVNAEVDEEKTKYIEYTAINGNNEEFTIKVVHDGNAEHPVMRDFVLLINNSHIYDWTYYYTNAPVKAE</sequence>
<evidence type="ECO:0000313" key="2">
    <source>
        <dbReference type="Proteomes" id="UP000003112"/>
    </source>
</evidence>
<dbReference type="STRING" id="873513.HMPREF6485_1755"/>
<name>E6K7A9_9BACT</name>
<gene>
    <name evidence="1" type="ORF">HMPREF6485_1755</name>
</gene>